<dbReference type="Gene3D" id="2.120.10.30">
    <property type="entry name" value="TolB, C-terminal domain"/>
    <property type="match status" value="1"/>
</dbReference>
<dbReference type="GO" id="GO:0004252">
    <property type="term" value="F:serine-type endopeptidase activity"/>
    <property type="evidence" value="ECO:0007669"/>
    <property type="project" value="UniProtKB-EC"/>
</dbReference>
<dbReference type="OrthoDB" id="128799at2"/>
<dbReference type="InterPro" id="IPR029058">
    <property type="entry name" value="AB_hydrolase_fold"/>
</dbReference>
<sequence>MALPRFIPVEEFFTPPAGGASISPDGATIAFLAPWRDRLNLWVRPVDVVDEVARRVSAEDALGVREYHWSDDSRWLLYTRGGVGTGHLYRVDLLNPVAPVVDLTPFPGTVVAQVDLPLGRPGRALLTLSTRRPDLLDLHELDIASGDLTLVARSPGDVGGWVGGRDGAVFACSLTEDGDIELSRWDGATRSLTPVALFDGADHPTAISPTQPTPDGTGLWIGSNRGSDRTRLARLDLATGTETEVDSHPAFDLDTRSAVASSVPSPLILRRGTGELLGARYLGERQVIHALDPHFAEVLANLQGLSDGDLAAVSSDVGERRWVVSFTHDRDPGATFLYDHVTGESRLLSRSYPRLEPEDLAPMTPVTITARDDVALPSYLTLPVGVEPVGLPLVLVVHGGPWLRDAWGYHPVVQQWANRGYAVLQVNYRGSTGYGKTFVKAAIGEFAGRMHDDLIDAAAWAVREGYADPRRIGIFGGGYGGYAALVGAAFTPNFFAAAVDYVGIADLTSFMRRLSEAVRPFLANNWHLFVGDPEEPAQEADMLSRSPISRLDQIRTPLFLVRTAGGARAESDDVVSTLRARGVDVEYQVTEYVERVSPDVHDLIDLQRAAERFLARHLGGRQAEES</sequence>
<dbReference type="Pfam" id="PF00326">
    <property type="entry name" value="Peptidase_S9"/>
    <property type="match status" value="1"/>
</dbReference>
<accession>A0A221W3C6</accession>
<gene>
    <name evidence="3" type="primary">f1pep2</name>
    <name evidence="3" type="ORF">AHOG_13005</name>
</gene>
<dbReference type="SUPFAM" id="SSF53474">
    <property type="entry name" value="alpha/beta-Hydrolases"/>
    <property type="match status" value="1"/>
</dbReference>
<reference evidence="3 4" key="1">
    <citation type="submission" date="2017-07" db="EMBL/GenBank/DDBJ databases">
        <title>Complete genome sequence of Actinoalloteichus hoggarensis DSM 45943, type strain of Actinoalloteichus hoggarensis.</title>
        <authorList>
            <person name="Ruckert C."/>
            <person name="Nouioui I."/>
            <person name="Willmese J."/>
            <person name="van Wezel G."/>
            <person name="Klenk H.-P."/>
            <person name="Kalinowski J."/>
            <person name="Zotchev S.B."/>
        </authorList>
    </citation>
    <scope>NUCLEOTIDE SEQUENCE [LARGE SCALE GENOMIC DNA]</scope>
    <source>
        <strain evidence="3 4">DSM 45943</strain>
    </source>
</reference>
<dbReference type="PANTHER" id="PTHR42776:SF27">
    <property type="entry name" value="DIPEPTIDYL PEPTIDASE FAMILY MEMBER 6"/>
    <property type="match status" value="1"/>
</dbReference>
<evidence type="ECO:0000259" key="2">
    <source>
        <dbReference type="Pfam" id="PF00326"/>
    </source>
</evidence>
<keyword evidence="3" id="KW-0378">Hydrolase</keyword>
<dbReference type="EC" id="3.4.21.26" evidence="3"/>
<evidence type="ECO:0000313" key="4">
    <source>
        <dbReference type="Proteomes" id="UP000204221"/>
    </source>
</evidence>
<dbReference type="GO" id="GO:0006508">
    <property type="term" value="P:proteolysis"/>
    <property type="evidence" value="ECO:0007669"/>
    <property type="project" value="InterPro"/>
</dbReference>
<feature type="domain" description="Peptidase S9 prolyl oligopeptidase catalytic" evidence="2">
    <location>
        <begin position="412"/>
        <end position="619"/>
    </location>
</feature>
<protein>
    <submittedName>
        <fullName evidence="3">Prolyl endopeptidase</fullName>
        <ecNumber evidence="3">3.4.21.26</ecNumber>
    </submittedName>
</protein>
<dbReference type="PANTHER" id="PTHR42776">
    <property type="entry name" value="SERINE PEPTIDASE S9 FAMILY MEMBER"/>
    <property type="match status" value="1"/>
</dbReference>
<dbReference type="RefSeq" id="WP_093941607.1">
    <property type="nucleotide sequence ID" value="NZ_CP022521.1"/>
</dbReference>
<evidence type="ECO:0000256" key="1">
    <source>
        <dbReference type="SAM" id="MobiDB-lite"/>
    </source>
</evidence>
<dbReference type="SUPFAM" id="SSF82171">
    <property type="entry name" value="DPP6 N-terminal domain-like"/>
    <property type="match status" value="1"/>
</dbReference>
<dbReference type="AlphaFoldDB" id="A0A221W3C6"/>
<organism evidence="3 4">
    <name type="scientific">Actinoalloteichus hoggarensis</name>
    <dbReference type="NCBI Taxonomy" id="1470176"/>
    <lineage>
        <taxon>Bacteria</taxon>
        <taxon>Bacillati</taxon>
        <taxon>Actinomycetota</taxon>
        <taxon>Actinomycetes</taxon>
        <taxon>Pseudonocardiales</taxon>
        <taxon>Pseudonocardiaceae</taxon>
        <taxon>Actinoalloteichus</taxon>
    </lineage>
</organism>
<dbReference type="EMBL" id="CP022521">
    <property type="protein sequence ID" value="ASO20244.1"/>
    <property type="molecule type" value="Genomic_DNA"/>
</dbReference>
<feature type="region of interest" description="Disordered" evidence="1">
    <location>
        <begin position="204"/>
        <end position="225"/>
    </location>
</feature>
<dbReference type="InterPro" id="IPR011042">
    <property type="entry name" value="6-blade_b-propeller_TolB-like"/>
</dbReference>
<dbReference type="Proteomes" id="UP000204221">
    <property type="component" value="Chromosome"/>
</dbReference>
<dbReference type="InterPro" id="IPR001375">
    <property type="entry name" value="Peptidase_S9_cat"/>
</dbReference>
<name>A0A221W3C6_9PSEU</name>
<keyword evidence="4" id="KW-1185">Reference proteome</keyword>
<dbReference type="Gene3D" id="3.40.50.1820">
    <property type="entry name" value="alpha/beta hydrolase"/>
    <property type="match status" value="1"/>
</dbReference>
<proteinExistence type="predicted"/>
<evidence type="ECO:0000313" key="3">
    <source>
        <dbReference type="EMBL" id="ASO20244.1"/>
    </source>
</evidence>
<dbReference type="KEGG" id="ahg:AHOG_13005"/>